<comment type="caution">
    <text evidence="1">The sequence shown here is derived from an EMBL/GenBank/DDBJ whole genome shotgun (WGS) entry which is preliminary data.</text>
</comment>
<name>A0A7V8FED0_STEMA</name>
<evidence type="ECO:0000313" key="2">
    <source>
        <dbReference type="Proteomes" id="UP000487117"/>
    </source>
</evidence>
<organism evidence="1 2">
    <name type="scientific">Stenotrophomonas maltophilia</name>
    <name type="common">Pseudomonas maltophilia</name>
    <name type="synonym">Xanthomonas maltophilia</name>
    <dbReference type="NCBI Taxonomy" id="40324"/>
    <lineage>
        <taxon>Bacteria</taxon>
        <taxon>Pseudomonadati</taxon>
        <taxon>Pseudomonadota</taxon>
        <taxon>Gammaproteobacteria</taxon>
        <taxon>Lysobacterales</taxon>
        <taxon>Lysobacteraceae</taxon>
        <taxon>Stenotrophomonas</taxon>
        <taxon>Stenotrophomonas maltophilia group</taxon>
    </lineage>
</organism>
<sequence>MTRLCCIAISNRLKNREPVLTAPVSARLAPAATAAPETTMTHARRCCLALAAALSLAPFAASAQDNASPYSWNITGVSDYLFRGVSQTDEDPTLQAGFTYTSPAGLYAGVWGSGVDFGHGDPKTELDYLIGYGVDVNDKVNFDVLLNRYTYIGSSQQNYNELITTTTFAKQYKATVAYSNDVWNTGTDGWYFAVGGEWPLPKDFTLSANIGRSTFEKDVAKDYTDWNVGVSRQFGLLNIGLGYYGTDSNGRYNSGRLADNRVMLSVAIGN</sequence>
<dbReference type="AlphaFoldDB" id="A0A7V8FED0"/>
<dbReference type="InterPro" id="IPR010239">
    <property type="entry name" value="CHP02001"/>
</dbReference>
<dbReference type="Proteomes" id="UP000487117">
    <property type="component" value="Unassembled WGS sequence"/>
</dbReference>
<proteinExistence type="predicted"/>
<dbReference type="EMBL" id="WNDS01000004">
    <property type="protein sequence ID" value="KAF1013821.1"/>
    <property type="molecule type" value="Genomic_DNA"/>
</dbReference>
<dbReference type="NCBIfam" id="TIGR02001">
    <property type="entry name" value="gcw_chp"/>
    <property type="match status" value="1"/>
</dbReference>
<protein>
    <submittedName>
        <fullName evidence="1">Uncharacterized protein</fullName>
    </submittedName>
</protein>
<accession>A0A7V8FED0</accession>
<reference evidence="2" key="1">
    <citation type="journal article" date="2020" name="MBio">
        <title>Horizontal gene transfer to a defensive symbiont with a reduced genome amongst a multipartite beetle microbiome.</title>
        <authorList>
            <person name="Waterworth S.C."/>
            <person name="Florez L.V."/>
            <person name="Rees E.R."/>
            <person name="Hertweck C."/>
            <person name="Kaltenpoth M."/>
            <person name="Kwan J.C."/>
        </authorList>
    </citation>
    <scope>NUCLEOTIDE SEQUENCE [LARGE SCALE GENOMIC DNA]</scope>
</reference>
<dbReference type="Pfam" id="PF09694">
    <property type="entry name" value="Gcw_chp"/>
    <property type="match status" value="1"/>
</dbReference>
<evidence type="ECO:0000313" key="1">
    <source>
        <dbReference type="EMBL" id="KAF1013821.1"/>
    </source>
</evidence>
<gene>
    <name evidence="1" type="ORF">GAK31_02838</name>
</gene>